<feature type="transmembrane region" description="Helical" evidence="1">
    <location>
        <begin position="94"/>
        <end position="111"/>
    </location>
</feature>
<name>A0ABW5JUL5_9FLAO</name>
<evidence type="ECO:0000313" key="3">
    <source>
        <dbReference type="Proteomes" id="UP001597441"/>
    </source>
</evidence>
<proteinExistence type="predicted"/>
<evidence type="ECO:0000313" key="2">
    <source>
        <dbReference type="EMBL" id="MFD2535198.1"/>
    </source>
</evidence>
<keyword evidence="1" id="KW-0812">Transmembrane</keyword>
<dbReference type="Proteomes" id="UP001597441">
    <property type="component" value="Unassembled WGS sequence"/>
</dbReference>
<dbReference type="SUPFAM" id="SSF48452">
    <property type="entry name" value="TPR-like"/>
    <property type="match status" value="1"/>
</dbReference>
<keyword evidence="3" id="KW-1185">Reference proteome</keyword>
<keyword evidence="1" id="KW-1133">Transmembrane helix</keyword>
<dbReference type="Pfam" id="PF13181">
    <property type="entry name" value="TPR_8"/>
    <property type="match status" value="1"/>
</dbReference>
<evidence type="ECO:0000256" key="1">
    <source>
        <dbReference type="SAM" id="Phobius"/>
    </source>
</evidence>
<protein>
    <submittedName>
        <fullName evidence="2">Tol-pal system YbgF family protein</fullName>
    </submittedName>
</protein>
<accession>A0ABW5JUL5</accession>
<dbReference type="RefSeq" id="WP_388017263.1">
    <property type="nucleotide sequence ID" value="NZ_JBHUDT010000003.1"/>
</dbReference>
<dbReference type="InterPro" id="IPR011990">
    <property type="entry name" value="TPR-like_helical_dom_sf"/>
</dbReference>
<sequence length="248" mass="28478">MNPNTNISQELLESVEKYLNNTMDAPNLKAFKSRLKNDFEFKTQVEDIKTLLLAIETQSLKEKLNDFHNQIKPKAEVNTNQENKKNTHINYRKFAVAAAIVIAFGSIWFFSNPPNQKLYAKYFKPDPGLPTAMGSTDNYDFYDAMVNYKRGDYTLAISKWQTLLVQKPENDTLNYFLGVAHLANKNETEAIPFLERSVQSQDTFPLIHDAYHYLGLAYLKEGNLTLAKKYFKLSNTEASNTIILELND</sequence>
<dbReference type="EMBL" id="JBHULK010000003">
    <property type="protein sequence ID" value="MFD2535198.1"/>
    <property type="molecule type" value="Genomic_DNA"/>
</dbReference>
<reference evidence="3" key="1">
    <citation type="journal article" date="2019" name="Int. J. Syst. Evol. Microbiol.">
        <title>The Global Catalogue of Microorganisms (GCM) 10K type strain sequencing project: providing services to taxonomists for standard genome sequencing and annotation.</title>
        <authorList>
            <consortium name="The Broad Institute Genomics Platform"/>
            <consortium name="The Broad Institute Genome Sequencing Center for Infectious Disease"/>
            <person name="Wu L."/>
            <person name="Ma J."/>
        </authorList>
    </citation>
    <scope>NUCLEOTIDE SEQUENCE [LARGE SCALE GENOMIC DNA]</scope>
    <source>
        <strain evidence="3">KCTC 42903</strain>
    </source>
</reference>
<gene>
    <name evidence="2" type="ORF">ACFSQS_08815</name>
</gene>
<organism evidence="2 3">
    <name type="scientific">Gelatiniphilus marinus</name>
    <dbReference type="NCBI Taxonomy" id="1759464"/>
    <lineage>
        <taxon>Bacteria</taxon>
        <taxon>Pseudomonadati</taxon>
        <taxon>Bacteroidota</taxon>
        <taxon>Flavobacteriia</taxon>
        <taxon>Flavobacteriales</taxon>
        <taxon>Flavobacteriaceae</taxon>
        <taxon>Gelatiniphilus</taxon>
    </lineage>
</organism>
<dbReference type="InterPro" id="IPR019734">
    <property type="entry name" value="TPR_rpt"/>
</dbReference>
<comment type="caution">
    <text evidence="2">The sequence shown here is derived from an EMBL/GenBank/DDBJ whole genome shotgun (WGS) entry which is preliminary data.</text>
</comment>
<dbReference type="Pfam" id="PF13432">
    <property type="entry name" value="TPR_16"/>
    <property type="match status" value="1"/>
</dbReference>
<keyword evidence="1" id="KW-0472">Membrane</keyword>
<dbReference type="Gene3D" id="1.25.40.10">
    <property type="entry name" value="Tetratricopeptide repeat domain"/>
    <property type="match status" value="1"/>
</dbReference>